<evidence type="ECO:0000313" key="12">
    <source>
        <dbReference type="EMBL" id="CAL8111626.1"/>
    </source>
</evidence>
<dbReference type="Gene3D" id="1.20.1520.10">
    <property type="entry name" value="ADP-ribosylation factor-like 2-binding protein, domain"/>
    <property type="match status" value="1"/>
</dbReference>
<feature type="region of interest" description="Disordered" evidence="10">
    <location>
        <begin position="294"/>
        <end position="336"/>
    </location>
</feature>
<feature type="compositionally biased region" description="Basic and acidic residues" evidence="10">
    <location>
        <begin position="294"/>
        <end position="308"/>
    </location>
</feature>
<evidence type="ECO:0000256" key="3">
    <source>
        <dbReference type="ARBA" id="ARBA00007460"/>
    </source>
</evidence>
<dbReference type="PANTHER" id="PTHR21532:SF0">
    <property type="entry name" value="CILIA- AND FLAGELLA-ASSOCIATED PROTEIN 36"/>
    <property type="match status" value="1"/>
</dbReference>
<dbReference type="EMBL" id="CAXLJM020000046">
    <property type="protein sequence ID" value="CAL8111626.1"/>
    <property type="molecule type" value="Genomic_DNA"/>
</dbReference>
<feature type="region of interest" description="Disordered" evidence="10">
    <location>
        <begin position="251"/>
        <end position="278"/>
    </location>
</feature>
<sequence length="355" mass="40452">MSESDIQPAENADNWVFDSLVNFLHGSIWKVPVVGFIEEKSVVFDPDSYNNMTEEKEEEFRKIHDEYKGLVDFMLSSFMEDLQVTPEQVEDACRVREHQSKSLPESHITKVALEQLWAAEDFTSFRRLMTRKNIDLQLQSLELLVAKYGVLSPSLRSGDSEETAEDGEDDFLQVVISQLIQLEEAEAAMDEESNMKSTPAEATGTDEEKPKEETPSRQIPDQERLDEQTAVQIASTAPEQRRLLTAVRKALETNQDDSEPAASIDIPTGEKDEDIQKRREYLRAQRDKLVAMKKQEREKLLEKNEGQHSARPKSARAAQMAIKNPTNMRALSISEKSLSARRALADRLKQELIEK</sequence>
<feature type="compositionally biased region" description="Polar residues" evidence="10">
    <location>
        <begin position="324"/>
        <end position="336"/>
    </location>
</feature>
<comment type="similarity">
    <text evidence="3">Belongs to the CFAP36 family.</text>
</comment>
<evidence type="ECO:0000259" key="11">
    <source>
        <dbReference type="Pfam" id="PF11527"/>
    </source>
</evidence>
<evidence type="ECO:0000256" key="9">
    <source>
        <dbReference type="ARBA" id="ARBA00031593"/>
    </source>
</evidence>
<evidence type="ECO:0000256" key="8">
    <source>
        <dbReference type="ARBA" id="ARBA00023273"/>
    </source>
</evidence>
<evidence type="ECO:0000256" key="10">
    <source>
        <dbReference type="SAM" id="MobiDB-lite"/>
    </source>
</evidence>
<evidence type="ECO:0000256" key="1">
    <source>
        <dbReference type="ARBA" id="ARBA00004138"/>
    </source>
</evidence>
<proteinExistence type="inferred from homology"/>
<dbReference type="Proteomes" id="UP001642540">
    <property type="component" value="Unassembled WGS sequence"/>
</dbReference>
<keyword evidence="5" id="KW-0963">Cytoplasm</keyword>
<evidence type="ECO:0000256" key="5">
    <source>
        <dbReference type="ARBA" id="ARBA00022490"/>
    </source>
</evidence>
<keyword evidence="7" id="KW-0969">Cilium</keyword>
<comment type="subcellular location">
    <subcellularLocation>
        <location evidence="1">Cell projection</location>
        <location evidence="1">Cilium</location>
    </subcellularLocation>
    <subcellularLocation>
        <location evidence="2">Cytoplasm</location>
    </subcellularLocation>
</comment>
<evidence type="ECO:0000256" key="6">
    <source>
        <dbReference type="ARBA" id="ARBA00023054"/>
    </source>
</evidence>
<dbReference type="InterPro" id="IPR023379">
    <property type="entry name" value="BART_dom"/>
</dbReference>
<organism evidence="12 13">
    <name type="scientific">Orchesella dallaii</name>
    <dbReference type="NCBI Taxonomy" id="48710"/>
    <lineage>
        <taxon>Eukaryota</taxon>
        <taxon>Metazoa</taxon>
        <taxon>Ecdysozoa</taxon>
        <taxon>Arthropoda</taxon>
        <taxon>Hexapoda</taxon>
        <taxon>Collembola</taxon>
        <taxon>Entomobryomorpha</taxon>
        <taxon>Entomobryoidea</taxon>
        <taxon>Orchesellidae</taxon>
        <taxon>Orchesellinae</taxon>
        <taxon>Orchesella</taxon>
    </lineage>
</organism>
<keyword evidence="6" id="KW-0175">Coiled coil</keyword>
<evidence type="ECO:0000256" key="7">
    <source>
        <dbReference type="ARBA" id="ARBA00023069"/>
    </source>
</evidence>
<keyword evidence="13" id="KW-1185">Reference proteome</keyword>
<dbReference type="InterPro" id="IPR038888">
    <property type="entry name" value="CFAP36"/>
</dbReference>
<dbReference type="InterPro" id="IPR042541">
    <property type="entry name" value="BART_sf"/>
</dbReference>
<name>A0ABP1R0N2_9HEXA</name>
<feature type="domain" description="BART" evidence="11">
    <location>
        <begin position="13"/>
        <end position="137"/>
    </location>
</feature>
<dbReference type="Pfam" id="PF11527">
    <property type="entry name" value="ARL2_Bind_BART"/>
    <property type="match status" value="1"/>
</dbReference>
<dbReference type="PANTHER" id="PTHR21532">
    <property type="entry name" value="PHOSPHODIESTERASE HL"/>
    <property type="match status" value="1"/>
</dbReference>
<protein>
    <recommendedName>
        <fullName evidence="4">Cilia- and flagella-associated protein 36</fullName>
    </recommendedName>
    <alternativeName>
        <fullName evidence="9">Coiled-coil domain-containing protein 104</fullName>
    </alternativeName>
</protein>
<reference evidence="12 13" key="1">
    <citation type="submission" date="2024-08" db="EMBL/GenBank/DDBJ databases">
        <authorList>
            <person name="Cucini C."/>
            <person name="Frati F."/>
        </authorList>
    </citation>
    <scope>NUCLEOTIDE SEQUENCE [LARGE SCALE GENOMIC DNA]</scope>
</reference>
<evidence type="ECO:0000256" key="2">
    <source>
        <dbReference type="ARBA" id="ARBA00004496"/>
    </source>
</evidence>
<feature type="compositionally biased region" description="Basic and acidic residues" evidence="10">
    <location>
        <begin position="206"/>
        <end position="227"/>
    </location>
</feature>
<evidence type="ECO:0000256" key="4">
    <source>
        <dbReference type="ARBA" id="ARBA00021815"/>
    </source>
</evidence>
<feature type="compositionally biased region" description="Basic and acidic residues" evidence="10">
    <location>
        <begin position="268"/>
        <end position="278"/>
    </location>
</feature>
<accession>A0ABP1R0N2</accession>
<keyword evidence="8" id="KW-0966">Cell projection</keyword>
<evidence type="ECO:0000313" key="13">
    <source>
        <dbReference type="Proteomes" id="UP001642540"/>
    </source>
</evidence>
<gene>
    <name evidence="12" type="ORF">ODALV1_LOCUS15210</name>
</gene>
<comment type="caution">
    <text evidence="12">The sequence shown here is derived from an EMBL/GenBank/DDBJ whole genome shotgun (WGS) entry which is preliminary data.</text>
</comment>
<feature type="region of interest" description="Disordered" evidence="10">
    <location>
        <begin position="187"/>
        <end position="237"/>
    </location>
</feature>